<evidence type="ECO:0000259" key="2">
    <source>
        <dbReference type="PROSITE" id="PS51708"/>
    </source>
</evidence>
<dbReference type="InterPro" id="IPR038186">
    <property type="entry name" value="CHAD_dom_sf"/>
</dbReference>
<gene>
    <name evidence="3" type="ORF">NVS47_08205</name>
</gene>
<dbReference type="PANTHER" id="PTHR39569:SF1">
    <property type="entry name" value="INORGANIC TRIPHOSPHATASE"/>
    <property type="match status" value="1"/>
</dbReference>
<dbReference type="Proteomes" id="UP001524944">
    <property type="component" value="Unassembled WGS sequence"/>
</dbReference>
<dbReference type="InterPro" id="IPR033469">
    <property type="entry name" value="CYTH-like_dom_sf"/>
</dbReference>
<sequence length="493" mass="56303">MKNQEIELKLRLINEVDAALILEDDLFSSVKFMGTPMIHDFETTYYDTPDYRLMQAQCTYRIRKSGEYSIATVKDSGSSQGGLHVRNEWNVKLDQNLPDLVPFSNLPIGPKLSALAGEEELIPIFQTNFQRQVLEVVTEDGSLIELAVDQGNIISGEKKAPLAEVELELKNGQVVSLLELGALLAEKTPMILEEKSKYLRGLILSGLPVKEELTPAYTWDKKKDLQQTLREVMLFSLKEIINKQEIFLKAPEDPETAHQLRVEIRRLRALLSFLKPFFSQKEEKKLQDLLRKIAQKFGYLREIDVMLEGWEELGQSRPTLSLDNSALQKVLKEERKLTQLTVTQEISSGITTPILLEIWAELINLSFDEISVEDLKQRFQTLLLKMSKISKKTNYQVLAEVHALRIRGKKLRYAANTFGPVLRKKDKVLFSELKALQDALGQICDTHRNQELLRDLNEKYPSAALSFDSGVLSGWQQTELEEQVKKAKGFSLR</sequence>
<dbReference type="InterPro" id="IPR007899">
    <property type="entry name" value="CHAD_dom"/>
</dbReference>
<dbReference type="Gene3D" id="2.40.320.10">
    <property type="entry name" value="Hypothetical Protein Pfu-838710-001"/>
    <property type="match status" value="1"/>
</dbReference>
<dbReference type="CDD" id="cd07756">
    <property type="entry name" value="CYTH-like_Pase_CHAD"/>
    <property type="match status" value="1"/>
</dbReference>
<proteinExistence type="predicted"/>
<feature type="domain" description="CHAD" evidence="2">
    <location>
        <begin position="222"/>
        <end position="493"/>
    </location>
</feature>
<evidence type="ECO:0000259" key="1">
    <source>
        <dbReference type="PROSITE" id="PS51707"/>
    </source>
</evidence>
<dbReference type="SMART" id="SM01118">
    <property type="entry name" value="CYTH"/>
    <property type="match status" value="1"/>
</dbReference>
<accession>A0ABT1Y6G0</accession>
<reference evidence="3 4" key="1">
    <citation type="submission" date="2022-08" db="EMBL/GenBank/DDBJ databases">
        <title>Proteogenomics of the novel Dehalobacterium formicoaceticum strain EZ94 highlights a key role of methyltransferases during anaerobic dichloromethane degradation.</title>
        <authorList>
            <person name="Wasmund K."/>
        </authorList>
    </citation>
    <scope>NUCLEOTIDE SEQUENCE [LARGE SCALE GENOMIC DNA]</scope>
    <source>
        <strain evidence="3 4">EZ94</strain>
    </source>
</reference>
<dbReference type="InterPro" id="IPR039013">
    <property type="entry name" value="YgiF"/>
</dbReference>
<dbReference type="RefSeq" id="WP_198306632.1">
    <property type="nucleotide sequence ID" value="NZ_CP022121.1"/>
</dbReference>
<dbReference type="PROSITE" id="PS51707">
    <property type="entry name" value="CYTH"/>
    <property type="match status" value="1"/>
</dbReference>
<dbReference type="PROSITE" id="PS51708">
    <property type="entry name" value="CHAD"/>
    <property type="match status" value="1"/>
</dbReference>
<dbReference type="Pfam" id="PF01928">
    <property type="entry name" value="CYTH"/>
    <property type="match status" value="1"/>
</dbReference>
<dbReference type="SMART" id="SM00880">
    <property type="entry name" value="CHAD"/>
    <property type="match status" value="1"/>
</dbReference>
<evidence type="ECO:0000313" key="3">
    <source>
        <dbReference type="EMBL" id="MCR6545499.1"/>
    </source>
</evidence>
<evidence type="ECO:0000313" key="4">
    <source>
        <dbReference type="Proteomes" id="UP001524944"/>
    </source>
</evidence>
<organism evidence="3 4">
    <name type="scientific">Dehalobacterium formicoaceticum</name>
    <dbReference type="NCBI Taxonomy" id="51515"/>
    <lineage>
        <taxon>Bacteria</taxon>
        <taxon>Bacillati</taxon>
        <taxon>Bacillota</taxon>
        <taxon>Clostridia</taxon>
        <taxon>Eubacteriales</taxon>
        <taxon>Peptococcaceae</taxon>
        <taxon>Dehalobacterium</taxon>
    </lineage>
</organism>
<dbReference type="InterPro" id="IPR023577">
    <property type="entry name" value="CYTH_domain"/>
</dbReference>
<comment type="caution">
    <text evidence="3">The sequence shown here is derived from an EMBL/GenBank/DDBJ whole genome shotgun (WGS) entry which is preliminary data.</text>
</comment>
<dbReference type="PANTHER" id="PTHR39569">
    <property type="entry name" value="INORGANIC TRIPHOSPHATASE"/>
    <property type="match status" value="1"/>
</dbReference>
<dbReference type="Gene3D" id="1.40.20.10">
    <property type="entry name" value="CHAD domain"/>
    <property type="match status" value="1"/>
</dbReference>
<feature type="domain" description="CYTH" evidence="1">
    <location>
        <begin position="3"/>
        <end position="205"/>
    </location>
</feature>
<dbReference type="Pfam" id="PF05235">
    <property type="entry name" value="CHAD"/>
    <property type="match status" value="1"/>
</dbReference>
<name>A0ABT1Y6G0_9FIRM</name>
<dbReference type="SUPFAM" id="SSF55154">
    <property type="entry name" value="CYTH-like phosphatases"/>
    <property type="match status" value="1"/>
</dbReference>
<dbReference type="EMBL" id="JANPWE010000003">
    <property type="protein sequence ID" value="MCR6545499.1"/>
    <property type="molecule type" value="Genomic_DNA"/>
</dbReference>
<protein>
    <submittedName>
        <fullName evidence="3">CHAD domain-containing protein</fullName>
    </submittedName>
</protein>
<keyword evidence="4" id="KW-1185">Reference proteome</keyword>